<evidence type="ECO:0000256" key="5">
    <source>
        <dbReference type="ARBA" id="ARBA00022777"/>
    </source>
</evidence>
<keyword evidence="1" id="KW-0433">Leucine-rich repeat</keyword>
<accession>A0A812XXE1</accession>
<feature type="domain" description="Protein kinase" evidence="8">
    <location>
        <begin position="135"/>
        <end position="367"/>
    </location>
</feature>
<evidence type="ECO:0000256" key="4">
    <source>
        <dbReference type="ARBA" id="ARBA00022741"/>
    </source>
</evidence>
<dbReference type="InterPro" id="IPR001611">
    <property type="entry name" value="Leu-rich_rpt"/>
</dbReference>
<dbReference type="Gene3D" id="3.30.200.20">
    <property type="entry name" value="Phosphorylase Kinase, domain 1"/>
    <property type="match status" value="1"/>
</dbReference>
<name>A0A812XXE1_SYMPI</name>
<reference evidence="9" key="1">
    <citation type="submission" date="2021-02" db="EMBL/GenBank/DDBJ databases">
        <authorList>
            <person name="Dougan E. K."/>
            <person name="Rhodes N."/>
            <person name="Thang M."/>
            <person name="Chan C."/>
        </authorList>
    </citation>
    <scope>NUCLEOTIDE SEQUENCE</scope>
</reference>
<protein>
    <submittedName>
        <fullName evidence="9">Pyk3 protein</fullName>
    </submittedName>
</protein>
<dbReference type="Gene3D" id="1.10.510.10">
    <property type="entry name" value="Transferase(Phosphotransferase) domain 1"/>
    <property type="match status" value="1"/>
</dbReference>
<keyword evidence="5" id="KW-0418">Kinase</keyword>
<gene>
    <name evidence="9" type="primary">pyk3</name>
    <name evidence="9" type="ORF">SPIL2461_LOCUS22090</name>
</gene>
<dbReference type="EMBL" id="CAJNIZ010046871">
    <property type="protein sequence ID" value="CAE7758459.1"/>
    <property type="molecule type" value="Genomic_DNA"/>
</dbReference>
<dbReference type="InterPro" id="IPR000719">
    <property type="entry name" value="Prot_kinase_dom"/>
</dbReference>
<dbReference type="InterPro" id="IPR011009">
    <property type="entry name" value="Kinase-like_dom_sf"/>
</dbReference>
<evidence type="ECO:0000256" key="6">
    <source>
        <dbReference type="ARBA" id="ARBA00022840"/>
    </source>
</evidence>
<dbReference type="PROSITE" id="PS00107">
    <property type="entry name" value="PROTEIN_KINASE_ATP"/>
    <property type="match status" value="1"/>
</dbReference>
<organism evidence="9 10">
    <name type="scientific">Symbiodinium pilosum</name>
    <name type="common">Dinoflagellate</name>
    <dbReference type="NCBI Taxonomy" id="2952"/>
    <lineage>
        <taxon>Eukaryota</taxon>
        <taxon>Sar</taxon>
        <taxon>Alveolata</taxon>
        <taxon>Dinophyceae</taxon>
        <taxon>Suessiales</taxon>
        <taxon>Symbiodiniaceae</taxon>
        <taxon>Symbiodinium</taxon>
    </lineage>
</organism>
<dbReference type="PROSITE" id="PS51450">
    <property type="entry name" value="LRR"/>
    <property type="match status" value="1"/>
</dbReference>
<evidence type="ECO:0000256" key="1">
    <source>
        <dbReference type="ARBA" id="ARBA00022614"/>
    </source>
</evidence>
<dbReference type="InterPro" id="IPR032675">
    <property type="entry name" value="LRR_dom_sf"/>
</dbReference>
<evidence type="ECO:0000259" key="8">
    <source>
        <dbReference type="PROSITE" id="PS50011"/>
    </source>
</evidence>
<evidence type="ECO:0000313" key="10">
    <source>
        <dbReference type="Proteomes" id="UP000649617"/>
    </source>
</evidence>
<dbReference type="SUPFAM" id="SSF52075">
    <property type="entry name" value="Outer arm dynein light chain 1"/>
    <property type="match status" value="1"/>
</dbReference>
<dbReference type="OrthoDB" id="1668230at2759"/>
<keyword evidence="4 7" id="KW-0547">Nucleotide-binding</keyword>
<dbReference type="PANTHER" id="PTHR44329:SF288">
    <property type="entry name" value="MITOGEN-ACTIVATED PROTEIN KINASE KINASE KINASE 20"/>
    <property type="match status" value="1"/>
</dbReference>
<dbReference type="PROSITE" id="PS50011">
    <property type="entry name" value="PROTEIN_KINASE_DOM"/>
    <property type="match status" value="1"/>
</dbReference>
<keyword evidence="3" id="KW-0677">Repeat</keyword>
<dbReference type="Proteomes" id="UP000649617">
    <property type="component" value="Unassembled WGS sequence"/>
</dbReference>
<proteinExistence type="predicted"/>
<keyword evidence="6 7" id="KW-0067">ATP-binding</keyword>
<evidence type="ECO:0000313" key="9">
    <source>
        <dbReference type="EMBL" id="CAE7758459.1"/>
    </source>
</evidence>
<dbReference type="GO" id="GO:0004674">
    <property type="term" value="F:protein serine/threonine kinase activity"/>
    <property type="evidence" value="ECO:0007669"/>
    <property type="project" value="TreeGrafter"/>
</dbReference>
<dbReference type="PANTHER" id="PTHR44329">
    <property type="entry name" value="SERINE/THREONINE-PROTEIN KINASE TNNI3K-RELATED"/>
    <property type="match status" value="1"/>
</dbReference>
<dbReference type="Pfam" id="PF00069">
    <property type="entry name" value="Pkinase"/>
    <property type="match status" value="1"/>
</dbReference>
<keyword evidence="10" id="KW-1185">Reference proteome</keyword>
<evidence type="ECO:0000256" key="2">
    <source>
        <dbReference type="ARBA" id="ARBA00022679"/>
    </source>
</evidence>
<dbReference type="InterPro" id="IPR051681">
    <property type="entry name" value="Ser/Thr_Kinases-Pseudokinases"/>
</dbReference>
<evidence type="ECO:0000256" key="7">
    <source>
        <dbReference type="PROSITE-ProRule" id="PRU10141"/>
    </source>
</evidence>
<dbReference type="GO" id="GO:0005524">
    <property type="term" value="F:ATP binding"/>
    <property type="evidence" value="ECO:0007669"/>
    <property type="project" value="UniProtKB-UniRule"/>
</dbReference>
<sequence length="367" mass="39523">MKRLPNLSACPKLRMLGIKDNSLSSLDGCFMPVCLEWLIAAGNQIEELPNIPRLCNIRKLMLSHNKLTCGALAPVAEIKSLEMIRVAANALEAFPEALLRHPNLAWLAVGGNPFAEDALKRHLAEGQESLDFSEVDLGEKLGSGAGATVHEGVWRDQKVAVKIWDSECFSDGTARTEWAANRVASHPGHPCLVAILGTFEEPRRGMVLELLPGAKAAAGPPTFQTVTRDALPCHGGPGPIYSIPAARRIATNVAAAGAYLHSKGLMHGDIYLHNTLVILDGPKDSSSVKDVRLSDFGAAAAVDDPAMRRLEVRSFGWLLQDLLESHAEPQNEGEASTLELIKDIRQRCASSDPSELPSFDEIVGQLG</sequence>
<comment type="caution">
    <text evidence="9">The sequence shown here is derived from an EMBL/GenBank/DDBJ whole genome shotgun (WGS) entry which is preliminary data.</text>
</comment>
<keyword evidence="2" id="KW-0808">Transferase</keyword>
<evidence type="ECO:0000256" key="3">
    <source>
        <dbReference type="ARBA" id="ARBA00022737"/>
    </source>
</evidence>
<feature type="binding site" evidence="7">
    <location>
        <position position="162"/>
    </location>
    <ligand>
        <name>ATP</name>
        <dbReference type="ChEBI" id="CHEBI:30616"/>
    </ligand>
</feature>
<dbReference type="SUPFAM" id="SSF56112">
    <property type="entry name" value="Protein kinase-like (PK-like)"/>
    <property type="match status" value="1"/>
</dbReference>
<dbReference type="Gene3D" id="3.80.10.10">
    <property type="entry name" value="Ribonuclease Inhibitor"/>
    <property type="match status" value="1"/>
</dbReference>
<dbReference type="AlphaFoldDB" id="A0A812XXE1"/>
<dbReference type="InterPro" id="IPR017441">
    <property type="entry name" value="Protein_kinase_ATP_BS"/>
</dbReference>